<dbReference type="Gene3D" id="3.90.550.10">
    <property type="entry name" value="Spore Coat Polysaccharide Biosynthesis Protein SpsA, Chain A"/>
    <property type="match status" value="1"/>
</dbReference>
<dbReference type="GO" id="GO:0052325">
    <property type="term" value="P:cell wall pectin biosynthetic process"/>
    <property type="evidence" value="ECO:0007669"/>
    <property type="project" value="TreeGrafter"/>
</dbReference>
<feature type="region of interest" description="Disordered" evidence="3">
    <location>
        <begin position="730"/>
        <end position="750"/>
    </location>
</feature>
<dbReference type="GeneID" id="8247533"/>
<dbReference type="eggNOG" id="ENOG502QSJ9">
    <property type="taxonomic scope" value="Eukaryota"/>
</dbReference>
<dbReference type="InterPro" id="IPR029044">
    <property type="entry name" value="Nucleotide-diphossugar_trans"/>
</dbReference>
<accession>C1EDI5</accession>
<sequence>MAGPRRRFTRRVLPALLIIAILGLGSRVGGGGDGGGAGAGDASAREDLTRLDEDRISVGTTTPSSPRVRAGLGDRTAIVDGTDPSPPSIPPRAASKPPPPARKESAGRAWNLGTTTKSKTTKSKSTELVAGIAALEVDHSTHAADDEAARAIANAGKQTSGYADALDTSKIVFATFVSNGFHEFMLNWFEHTKRLGVDNVIVAALDAETEALCVARGIPYHSDKDLRYTFEVMATGGQPLHDPNAKVTMEGKAFQQIGALKAAFLLFLLNRGHRVLVSDVDTVWLDDPREWFERDDLPTRTDVSVSTDCLSHEEERRSRGCWGPGFNTGILWLRPTEATINLMATWRDALLTTSDKFEHDQDIFNKLLRVEQDGSPASFAAVDPPLGVRSTDSSFAEADGDGRVGEALHMRRVARGIVLGALPLARFCSGHTYFVQRLPQRLGVKPLVVHTTYQFSQARGKRQRLREAGLWLLDDDAYFGKGPGFTKKGFIAMLPDDQPPAELLRDGAGVEKHLAAAAWYRLAIRNLVAAADATSRVPVLPRITCVCDRWWGNVLPSCKIPGSDVSPPFGTCPQDHIMNLPNMERAGVEWREWSFLDRVGNGSAALARLGGGAEGGADTIGGSFARVVDLPAYPTDAEWAKATAELDETIVFVSSGVSSFCTFSDPTEAAAFDRKMAVALQAESHFCESVVDVGGEGKPRRACHVGFDVPRGVATDRDCEAMRAKNGDSNAFEARFDRRSPVGGEKRAPA</sequence>
<evidence type="ECO:0000256" key="1">
    <source>
        <dbReference type="ARBA" id="ARBA00007033"/>
    </source>
</evidence>
<evidence type="ECO:0000313" key="7">
    <source>
        <dbReference type="Proteomes" id="UP000002009"/>
    </source>
</evidence>
<dbReference type="CAZy" id="GT77">
    <property type="family name" value="Glycosyltransferase Family 77"/>
</dbReference>
<dbReference type="KEGG" id="mis:MICPUN_62282"/>
<reference evidence="6 7" key="1">
    <citation type="journal article" date="2009" name="Science">
        <title>Green evolution and dynamic adaptations revealed by genomes of the marine picoeukaryotes Micromonas.</title>
        <authorList>
            <person name="Worden A.Z."/>
            <person name="Lee J.H."/>
            <person name="Mock T."/>
            <person name="Rouze P."/>
            <person name="Simmons M.P."/>
            <person name="Aerts A.L."/>
            <person name="Allen A.E."/>
            <person name="Cuvelier M.L."/>
            <person name="Derelle E."/>
            <person name="Everett M.V."/>
            <person name="Foulon E."/>
            <person name="Grimwood J."/>
            <person name="Gundlach H."/>
            <person name="Henrissat B."/>
            <person name="Napoli C."/>
            <person name="McDonald S.M."/>
            <person name="Parker M.S."/>
            <person name="Rombauts S."/>
            <person name="Salamov A."/>
            <person name="Von Dassow P."/>
            <person name="Badger J.H."/>
            <person name="Coutinho P.M."/>
            <person name="Demir E."/>
            <person name="Dubchak I."/>
            <person name="Gentemann C."/>
            <person name="Eikrem W."/>
            <person name="Gready J.E."/>
            <person name="John U."/>
            <person name="Lanier W."/>
            <person name="Lindquist E.A."/>
            <person name="Lucas S."/>
            <person name="Mayer K.F."/>
            <person name="Moreau H."/>
            <person name="Not F."/>
            <person name="Otillar R."/>
            <person name="Panaud O."/>
            <person name="Pangilinan J."/>
            <person name="Paulsen I."/>
            <person name="Piegu B."/>
            <person name="Poliakov A."/>
            <person name="Robbens S."/>
            <person name="Schmutz J."/>
            <person name="Toulza E."/>
            <person name="Wyss T."/>
            <person name="Zelensky A."/>
            <person name="Zhou K."/>
            <person name="Armbrust E.V."/>
            <person name="Bhattacharya D."/>
            <person name="Goodenough U.W."/>
            <person name="Van de Peer Y."/>
            <person name="Grigoriev I.V."/>
        </authorList>
    </citation>
    <scope>NUCLEOTIDE SEQUENCE [LARGE SCALE GENOMIC DNA]</scope>
    <source>
        <strain evidence="7">RCC299 / NOUM17</strain>
    </source>
</reference>
<dbReference type="GO" id="GO:0052636">
    <property type="term" value="F:arabinosyltransferase activity"/>
    <property type="evidence" value="ECO:0007669"/>
    <property type="project" value="TreeGrafter"/>
</dbReference>
<dbReference type="Pfam" id="PF03407">
    <property type="entry name" value="Nucleotid_trans"/>
    <property type="match status" value="1"/>
</dbReference>
<dbReference type="STRING" id="296587.C1EDI5"/>
<dbReference type="OrthoDB" id="540503at2759"/>
<keyword evidence="2" id="KW-0328">Glycosyltransferase</keyword>
<keyword evidence="2" id="KW-0735">Signal-anchor</keyword>
<organism evidence="6 7">
    <name type="scientific">Micromonas commoda (strain RCC299 / NOUM17 / CCMP2709)</name>
    <name type="common">Picoplanktonic green alga</name>
    <dbReference type="NCBI Taxonomy" id="296587"/>
    <lineage>
        <taxon>Eukaryota</taxon>
        <taxon>Viridiplantae</taxon>
        <taxon>Chlorophyta</taxon>
        <taxon>Mamiellophyceae</taxon>
        <taxon>Mamiellales</taxon>
        <taxon>Mamiellaceae</taxon>
        <taxon>Micromonas</taxon>
    </lineage>
</organism>
<dbReference type="PANTHER" id="PTHR46936:SF1">
    <property type="entry name" value="ARABINOSYLTRANSFERASE XEG113"/>
    <property type="match status" value="1"/>
</dbReference>
<dbReference type="InParanoid" id="C1EDI5"/>
<feature type="compositionally biased region" description="Pro residues" evidence="3">
    <location>
        <begin position="84"/>
        <end position="100"/>
    </location>
</feature>
<keyword evidence="2 6" id="KW-0808">Transferase</keyword>
<dbReference type="RefSeq" id="XP_002504806.1">
    <property type="nucleotide sequence ID" value="XM_002504760.1"/>
</dbReference>
<dbReference type="InterPro" id="IPR005069">
    <property type="entry name" value="Nucl-diP-sugar_transferase"/>
</dbReference>
<evidence type="ECO:0000256" key="2">
    <source>
        <dbReference type="RuleBase" id="RU363055"/>
    </source>
</evidence>
<comment type="similarity">
    <text evidence="1 2">Belongs to the glycosyltransferase 77 family.</text>
</comment>
<dbReference type="EMBL" id="CP001330">
    <property type="protein sequence ID" value="ACO66064.1"/>
    <property type="molecule type" value="Genomic_DNA"/>
</dbReference>
<keyword evidence="7" id="KW-1185">Reference proteome</keyword>
<dbReference type="AlphaFoldDB" id="C1EDI5"/>
<feature type="compositionally biased region" description="Basic and acidic residues" evidence="3">
    <location>
        <begin position="734"/>
        <end position="750"/>
    </location>
</feature>
<dbReference type="OMA" id="CPQDHIM"/>
<comment type="subcellular location">
    <subcellularLocation>
        <location evidence="2">Golgi apparatus membrane</location>
        <topology evidence="2">Single-pass type II membrane protein</topology>
    </subcellularLocation>
</comment>
<feature type="domain" description="Nucleotide-diphospho-sugar transferase" evidence="5">
    <location>
        <begin position="197"/>
        <end position="465"/>
    </location>
</feature>
<keyword evidence="4" id="KW-0732">Signal</keyword>
<keyword evidence="2" id="KW-0961">Cell wall biogenesis/degradation</keyword>
<feature type="compositionally biased region" description="Basic and acidic residues" evidence="3">
    <location>
        <begin position="43"/>
        <end position="56"/>
    </location>
</feature>
<evidence type="ECO:0000313" key="6">
    <source>
        <dbReference type="EMBL" id="ACO66064.1"/>
    </source>
</evidence>
<evidence type="ECO:0000256" key="3">
    <source>
        <dbReference type="SAM" id="MobiDB-lite"/>
    </source>
</evidence>
<dbReference type="InterPro" id="IPR053250">
    <property type="entry name" value="Glycosyltransferase_77"/>
</dbReference>
<evidence type="ECO:0000259" key="5">
    <source>
        <dbReference type="Pfam" id="PF03407"/>
    </source>
</evidence>
<keyword evidence="2" id="KW-0333">Golgi apparatus</keyword>
<feature type="chain" id="PRO_5002909122" description="Glycosyltransferase" evidence="4">
    <location>
        <begin position="32"/>
        <end position="750"/>
    </location>
</feature>
<dbReference type="PANTHER" id="PTHR46936">
    <property type="entry name" value="ARABINOSYLTRANSFERASE XEG113"/>
    <property type="match status" value="1"/>
</dbReference>
<dbReference type="GO" id="GO:0000139">
    <property type="term" value="C:Golgi membrane"/>
    <property type="evidence" value="ECO:0007669"/>
    <property type="project" value="UniProtKB-SubCell"/>
</dbReference>
<protein>
    <recommendedName>
        <fullName evidence="2">Glycosyltransferase</fullName>
        <ecNumber evidence="2">2.4.2.-</ecNumber>
    </recommendedName>
</protein>
<proteinExistence type="inferred from homology"/>
<dbReference type="SUPFAM" id="SSF53448">
    <property type="entry name" value="Nucleotide-diphospho-sugar transferases"/>
    <property type="match status" value="1"/>
</dbReference>
<keyword evidence="2" id="KW-0812">Transmembrane</keyword>
<evidence type="ECO:0000256" key="4">
    <source>
        <dbReference type="SAM" id="SignalP"/>
    </source>
</evidence>
<dbReference type="EC" id="2.4.2.-" evidence="2"/>
<feature type="region of interest" description="Disordered" evidence="3">
    <location>
        <begin position="33"/>
        <end position="123"/>
    </location>
</feature>
<dbReference type="Proteomes" id="UP000002009">
    <property type="component" value="Chromosome 11"/>
</dbReference>
<gene>
    <name evidence="6" type="ORF">MICPUN_62282</name>
</gene>
<feature type="signal peptide" evidence="4">
    <location>
        <begin position="1"/>
        <end position="31"/>
    </location>
</feature>
<name>C1EDI5_MICCC</name>